<sequence length="211" mass="23822">MINKYYIKLWLHDFKKKIIPIRGKGNVIKNRAQYFNLKYDIVGNQNTVIIGKSKLHNCTIYIRGNGHQVTIEDGCYLKDTTVYIEDSNCRVKIEKNTTIEGADIDVKEDNNSLYIEEGCMFSKEIYITTSDSHSIVKGITKERINPGKGVVIKSRVWLGRGVKVLKGTSIDSGTIVAAESIVTGHLGENSIYAGNPVKLIKEEISWLRERI</sequence>
<dbReference type="Gene3D" id="2.160.10.10">
    <property type="entry name" value="Hexapeptide repeat proteins"/>
    <property type="match status" value="1"/>
</dbReference>
<organism evidence="1 2">
    <name type="scientific">Kaistella treverensis</name>
    <dbReference type="NCBI Taxonomy" id="631455"/>
    <lineage>
        <taxon>Bacteria</taxon>
        <taxon>Pseudomonadati</taxon>
        <taxon>Bacteroidota</taxon>
        <taxon>Flavobacteriia</taxon>
        <taxon>Flavobacteriales</taxon>
        <taxon>Weeksellaceae</taxon>
        <taxon>Chryseobacterium group</taxon>
        <taxon>Kaistella</taxon>
    </lineage>
</organism>
<gene>
    <name evidence="1" type="ORF">SAMN05421638_2120</name>
</gene>
<accession>A0A1I3NIT2</accession>
<name>A0A1I3NIT2_9FLAO</name>
<dbReference type="EMBL" id="FORQ01000004">
    <property type="protein sequence ID" value="SFJ09278.1"/>
    <property type="molecule type" value="Genomic_DNA"/>
</dbReference>
<dbReference type="RefSeq" id="WP_089820270.1">
    <property type="nucleotide sequence ID" value="NZ_FORQ01000004.1"/>
</dbReference>
<dbReference type="Proteomes" id="UP000242560">
    <property type="component" value="Unassembled WGS sequence"/>
</dbReference>
<dbReference type="PANTHER" id="PTHR23416:SF78">
    <property type="entry name" value="LIPOPOLYSACCHARIDE BIOSYNTHESIS O-ACETYL TRANSFERASE WBBJ-RELATED"/>
    <property type="match status" value="1"/>
</dbReference>
<keyword evidence="2" id="KW-1185">Reference proteome</keyword>
<dbReference type="PANTHER" id="PTHR23416">
    <property type="entry name" value="SIALIC ACID SYNTHASE-RELATED"/>
    <property type="match status" value="1"/>
</dbReference>
<evidence type="ECO:0008006" key="3">
    <source>
        <dbReference type="Google" id="ProtNLM"/>
    </source>
</evidence>
<reference evidence="2" key="1">
    <citation type="submission" date="2016-10" db="EMBL/GenBank/DDBJ databases">
        <authorList>
            <person name="Varghese N."/>
            <person name="Submissions S."/>
        </authorList>
    </citation>
    <scope>NUCLEOTIDE SEQUENCE [LARGE SCALE GENOMIC DNA]</scope>
    <source>
        <strain evidence="2">DSM 22251</strain>
    </source>
</reference>
<evidence type="ECO:0000313" key="2">
    <source>
        <dbReference type="Proteomes" id="UP000242560"/>
    </source>
</evidence>
<dbReference type="SUPFAM" id="SSF51161">
    <property type="entry name" value="Trimeric LpxA-like enzymes"/>
    <property type="match status" value="1"/>
</dbReference>
<protein>
    <recommendedName>
        <fullName evidence="3">Acyltransferase</fullName>
    </recommendedName>
</protein>
<dbReference type="InterPro" id="IPR011004">
    <property type="entry name" value="Trimer_LpxA-like_sf"/>
</dbReference>
<dbReference type="AlphaFoldDB" id="A0A1I3NIT2"/>
<evidence type="ECO:0000313" key="1">
    <source>
        <dbReference type="EMBL" id="SFJ09278.1"/>
    </source>
</evidence>
<proteinExistence type="predicted"/>
<dbReference type="InterPro" id="IPR051159">
    <property type="entry name" value="Hexapeptide_acetyltransf"/>
</dbReference>